<keyword evidence="2" id="KW-1133">Transmembrane helix</keyword>
<sequence>MASNTSKCWRARWLAVHLYLGLSVGMVMSVVGVTGSVMAFWQTYDAWLNPQLFTVAALEAGRAGPAPAELVAAAERALPANAKLTALYFPCWQRDRAVLTARYRLADASEHELYLDPNVGTLKGSRLVADSSAPWRAPALEVIVQLHQSLLLAAAGEHIVAVSALLAMVSLATGFWLWWPKPGKWRSALLLQPKASAQRRIYDLHKLNGAYAGLLVLLMVVTGVVMYEPEGLWIKALAGTLSPLQKPADDLRSASVPSGKPITAAEAVAIVDRLAPGGQFNWMHVPQQPDGVFEIVKVRSANGTGNQLKLMLDQYSGKELWRYDYSQASGGDKFLAWLYPLHAGYGLGLLGRLTVGLTGLALPILFATGLSRRLQKRRTNSHSDPASPPNQLGSSNT</sequence>
<name>A0A177N0H4_9GAMM</name>
<evidence type="ECO:0000313" key="4">
    <source>
        <dbReference type="Proteomes" id="UP000077857"/>
    </source>
</evidence>
<feature type="transmembrane region" description="Helical" evidence="2">
    <location>
        <begin position="209"/>
        <end position="227"/>
    </location>
</feature>
<reference evidence="3 4" key="1">
    <citation type="submission" date="2016-03" db="EMBL/GenBank/DDBJ databases">
        <authorList>
            <person name="Ploux O."/>
        </authorList>
    </citation>
    <scope>NUCLEOTIDE SEQUENCE [LARGE SCALE GENOMIC DNA]</scope>
    <source>
        <strain evidence="3 4">R-45378</strain>
    </source>
</reference>
<organism evidence="3 4">
    <name type="scientific">Methylomonas koyamae</name>
    <dbReference type="NCBI Taxonomy" id="702114"/>
    <lineage>
        <taxon>Bacteria</taxon>
        <taxon>Pseudomonadati</taxon>
        <taxon>Pseudomonadota</taxon>
        <taxon>Gammaproteobacteria</taxon>
        <taxon>Methylococcales</taxon>
        <taxon>Methylococcaceae</taxon>
        <taxon>Methylomonas</taxon>
    </lineage>
</organism>
<feature type="transmembrane region" description="Helical" evidence="2">
    <location>
        <begin position="12"/>
        <end position="41"/>
    </location>
</feature>
<keyword evidence="2" id="KW-0812">Transmembrane</keyword>
<dbReference type="Pfam" id="PF03929">
    <property type="entry name" value="PepSY_TM"/>
    <property type="match status" value="1"/>
</dbReference>
<evidence type="ECO:0000313" key="3">
    <source>
        <dbReference type="EMBL" id="OAI11468.1"/>
    </source>
</evidence>
<protein>
    <recommendedName>
        <fullName evidence="5">PepSY domain-containing protein</fullName>
    </recommendedName>
</protein>
<dbReference type="EMBL" id="LUUJ01000121">
    <property type="protein sequence ID" value="OAI11468.1"/>
    <property type="molecule type" value="Genomic_DNA"/>
</dbReference>
<proteinExistence type="predicted"/>
<dbReference type="Proteomes" id="UP000077857">
    <property type="component" value="Unassembled WGS sequence"/>
</dbReference>
<keyword evidence="2" id="KW-0472">Membrane</keyword>
<dbReference type="InterPro" id="IPR005625">
    <property type="entry name" value="PepSY-ass_TM"/>
</dbReference>
<feature type="transmembrane region" description="Helical" evidence="2">
    <location>
        <begin position="159"/>
        <end position="179"/>
    </location>
</feature>
<dbReference type="PANTHER" id="PTHR34219">
    <property type="entry name" value="IRON-REGULATED INNER MEMBRANE PROTEIN-RELATED"/>
    <property type="match status" value="1"/>
</dbReference>
<dbReference type="OrthoDB" id="5294804at2"/>
<dbReference type="AlphaFoldDB" id="A0A177N0H4"/>
<accession>A0A177N0H4</accession>
<gene>
    <name evidence="3" type="ORF">A1507_20520</name>
</gene>
<feature type="region of interest" description="Disordered" evidence="1">
    <location>
        <begin position="376"/>
        <end position="397"/>
    </location>
</feature>
<evidence type="ECO:0008006" key="5">
    <source>
        <dbReference type="Google" id="ProtNLM"/>
    </source>
</evidence>
<feature type="transmembrane region" description="Helical" evidence="2">
    <location>
        <begin position="349"/>
        <end position="370"/>
    </location>
</feature>
<comment type="caution">
    <text evidence="3">The sequence shown here is derived from an EMBL/GenBank/DDBJ whole genome shotgun (WGS) entry which is preliminary data.</text>
</comment>
<dbReference type="RefSeq" id="WP_064042330.1">
    <property type="nucleotide sequence ID" value="NZ_LUUJ01000121.1"/>
</dbReference>
<evidence type="ECO:0000256" key="1">
    <source>
        <dbReference type="SAM" id="MobiDB-lite"/>
    </source>
</evidence>
<evidence type="ECO:0000256" key="2">
    <source>
        <dbReference type="SAM" id="Phobius"/>
    </source>
</evidence>